<dbReference type="InterPro" id="IPR050300">
    <property type="entry name" value="GDXG_lipolytic_enzyme"/>
</dbReference>
<evidence type="ECO:0000313" key="5">
    <source>
        <dbReference type="EMBL" id="MDC8015588.1"/>
    </source>
</evidence>
<dbReference type="Gene3D" id="3.40.50.1820">
    <property type="entry name" value="alpha/beta hydrolase"/>
    <property type="match status" value="1"/>
</dbReference>
<dbReference type="GO" id="GO:0016787">
    <property type="term" value="F:hydrolase activity"/>
    <property type="evidence" value="ECO:0007669"/>
    <property type="project" value="UniProtKB-KW"/>
</dbReference>
<dbReference type="RefSeq" id="WP_263545217.1">
    <property type="nucleotide sequence ID" value="NZ_JAOVZO020000020.1"/>
</dbReference>
<dbReference type="PANTHER" id="PTHR48081:SF6">
    <property type="entry name" value="PEPTIDASE S9 PROLYL OLIGOPEPTIDASE CATALYTIC DOMAIN-CONTAINING PROTEIN"/>
    <property type="match status" value="1"/>
</dbReference>
<protein>
    <submittedName>
        <fullName evidence="5">Alpha/beta hydrolase</fullName>
    </submittedName>
</protein>
<comment type="caution">
    <text evidence="5">The sequence shown here is derived from an EMBL/GenBank/DDBJ whole genome shotgun (WGS) entry which is preliminary data.</text>
</comment>
<dbReference type="AlphaFoldDB" id="A0A9X3YR62"/>
<sequence length="342" mass="36299">MLNKAIALAFVLAATAGGMAVAGQSRPADGAVVDPSKANDESTWAQGPWQPPHGLKQSPIWPGAAPDNDARATAQERVEIARTPDALEGSTSEAAWDVSVPTMTVFPPKGRNTGAAIIVFPGGGFRAVVVTKQGTEICNWIAAKGITCVLLKYRVPARENHHWPDECPCYPLQDAQRTIKLVRSRAHDLGLDPTKIGVMGFSAGGFLVAQTSNIVEPAYTEVDSADKLSSRPDFAVAFYPGHLCRDGDVLESSIKVSKNTPPTFLLQAWDDGVDPVCNSTIYARALNAAGVPSEVHLFAKGGHAFGLRRMEHPVGASWPALLEAWLHEIGVLPRKAASAGAD</sequence>
<dbReference type="Pfam" id="PF20434">
    <property type="entry name" value="BD-FAE"/>
    <property type="match status" value="1"/>
</dbReference>
<feature type="chain" id="PRO_5040910246" evidence="3">
    <location>
        <begin position="23"/>
        <end position="342"/>
    </location>
</feature>
<keyword evidence="6" id="KW-1185">Reference proteome</keyword>
<organism evidence="5 6">
    <name type="scientific">Tahibacter soli</name>
    <dbReference type="NCBI Taxonomy" id="2983605"/>
    <lineage>
        <taxon>Bacteria</taxon>
        <taxon>Pseudomonadati</taxon>
        <taxon>Pseudomonadota</taxon>
        <taxon>Gammaproteobacteria</taxon>
        <taxon>Lysobacterales</taxon>
        <taxon>Rhodanobacteraceae</taxon>
        <taxon>Tahibacter</taxon>
    </lineage>
</organism>
<evidence type="ECO:0000313" key="6">
    <source>
        <dbReference type="Proteomes" id="UP001139971"/>
    </source>
</evidence>
<feature type="signal peptide" evidence="3">
    <location>
        <begin position="1"/>
        <end position="22"/>
    </location>
</feature>
<evidence type="ECO:0000256" key="3">
    <source>
        <dbReference type="SAM" id="SignalP"/>
    </source>
</evidence>
<keyword evidence="3" id="KW-0732">Signal</keyword>
<proteinExistence type="predicted"/>
<dbReference type="Proteomes" id="UP001139971">
    <property type="component" value="Unassembled WGS sequence"/>
</dbReference>
<dbReference type="PANTHER" id="PTHR48081">
    <property type="entry name" value="AB HYDROLASE SUPERFAMILY PROTEIN C4A8.06C"/>
    <property type="match status" value="1"/>
</dbReference>
<evidence type="ECO:0000256" key="1">
    <source>
        <dbReference type="ARBA" id="ARBA00022801"/>
    </source>
</evidence>
<dbReference type="InterPro" id="IPR029058">
    <property type="entry name" value="AB_hydrolase_fold"/>
</dbReference>
<feature type="domain" description="BD-FAE-like" evidence="4">
    <location>
        <begin position="107"/>
        <end position="209"/>
    </location>
</feature>
<keyword evidence="1 5" id="KW-0378">Hydrolase</keyword>
<dbReference type="SUPFAM" id="SSF53474">
    <property type="entry name" value="alpha/beta-Hydrolases"/>
    <property type="match status" value="1"/>
</dbReference>
<name>A0A9X3YR62_9GAMM</name>
<accession>A0A9X3YR62</accession>
<evidence type="ECO:0000259" key="4">
    <source>
        <dbReference type="Pfam" id="PF20434"/>
    </source>
</evidence>
<dbReference type="InterPro" id="IPR049492">
    <property type="entry name" value="BD-FAE-like_dom"/>
</dbReference>
<gene>
    <name evidence="5" type="ORF">OD750_023935</name>
</gene>
<reference evidence="5" key="1">
    <citation type="submission" date="2023-02" db="EMBL/GenBank/DDBJ databases">
        <title>Tahibacter soli sp. nov. isolated from soil.</title>
        <authorList>
            <person name="Baek J.H."/>
            <person name="Lee J.K."/>
            <person name="Choi D.G."/>
            <person name="Jeon C.O."/>
        </authorList>
    </citation>
    <scope>NUCLEOTIDE SEQUENCE</scope>
    <source>
        <strain evidence="5">BL</strain>
    </source>
</reference>
<evidence type="ECO:0000256" key="2">
    <source>
        <dbReference type="SAM" id="MobiDB-lite"/>
    </source>
</evidence>
<dbReference type="EMBL" id="JAOVZO020000020">
    <property type="protein sequence ID" value="MDC8015588.1"/>
    <property type="molecule type" value="Genomic_DNA"/>
</dbReference>
<feature type="region of interest" description="Disordered" evidence="2">
    <location>
        <begin position="25"/>
        <end position="73"/>
    </location>
</feature>